<dbReference type="InterPro" id="IPR002877">
    <property type="entry name" value="RNA_MeTrfase_FtsJ_dom"/>
</dbReference>
<dbReference type="InterPro" id="IPR015507">
    <property type="entry name" value="rRNA-MeTfrase_E"/>
</dbReference>
<evidence type="ECO:0000259" key="12">
    <source>
        <dbReference type="Pfam" id="PF11861"/>
    </source>
</evidence>
<feature type="domain" description="DUF3381" evidence="12">
    <location>
        <begin position="234"/>
        <end position="379"/>
    </location>
</feature>
<feature type="compositionally biased region" description="Acidic residues" evidence="9">
    <location>
        <begin position="420"/>
        <end position="436"/>
    </location>
</feature>
<dbReference type="FunFam" id="3.40.50.150:FF:000004">
    <property type="entry name" value="AdoMet-dependent rRNA methyltransferase SPB1"/>
    <property type="match status" value="1"/>
</dbReference>
<evidence type="ECO:0000256" key="8">
    <source>
        <dbReference type="HAMAP-Rule" id="MF_03163"/>
    </source>
</evidence>
<dbReference type="AlphaFoldDB" id="A0A2B4RTB8"/>
<dbReference type="Gene3D" id="3.40.50.150">
    <property type="entry name" value="Vaccinia Virus protein VP39"/>
    <property type="match status" value="1"/>
</dbReference>
<reference evidence="14" key="1">
    <citation type="journal article" date="2017" name="bioRxiv">
        <title>Comparative analysis of the genomes of Stylophora pistillata and Acropora digitifera provides evidence for extensive differences between species of corals.</title>
        <authorList>
            <person name="Voolstra C.R."/>
            <person name="Li Y."/>
            <person name="Liew Y.J."/>
            <person name="Baumgarten S."/>
            <person name="Zoccola D."/>
            <person name="Flot J.-F."/>
            <person name="Tambutte S."/>
            <person name="Allemand D."/>
            <person name="Aranda M."/>
        </authorList>
    </citation>
    <scope>NUCLEOTIDE SEQUENCE [LARGE SCALE GENOMIC DNA]</scope>
</reference>
<evidence type="ECO:0000256" key="9">
    <source>
        <dbReference type="SAM" id="MobiDB-lite"/>
    </source>
</evidence>
<dbReference type="OrthoDB" id="289250at2759"/>
<evidence type="ECO:0000259" key="10">
    <source>
        <dbReference type="Pfam" id="PF01728"/>
    </source>
</evidence>
<dbReference type="HAMAP" id="MF_01547">
    <property type="entry name" value="RNA_methyltr_E"/>
    <property type="match status" value="1"/>
</dbReference>
<feature type="domain" description="Ribosomal RNA methyltransferase FtsJ" evidence="10">
    <location>
        <begin position="24"/>
        <end position="200"/>
    </location>
</feature>
<feature type="compositionally biased region" description="Acidic residues" evidence="9">
    <location>
        <begin position="565"/>
        <end position="584"/>
    </location>
</feature>
<evidence type="ECO:0000313" key="13">
    <source>
        <dbReference type="EMBL" id="PFX20396.1"/>
    </source>
</evidence>
<comment type="similarity">
    <text evidence="8">Belongs to the class I-like SAM-binding methyltransferase superfamily. RNA methyltransferase RlmE family. SPB1 subfamily.</text>
</comment>
<dbReference type="STRING" id="50429.A0A2B4RTB8"/>
<evidence type="ECO:0000256" key="3">
    <source>
        <dbReference type="ARBA" id="ARBA00022552"/>
    </source>
</evidence>
<keyword evidence="5 8" id="KW-0808">Transferase</keyword>
<evidence type="ECO:0000256" key="4">
    <source>
        <dbReference type="ARBA" id="ARBA00022603"/>
    </source>
</evidence>
<gene>
    <name evidence="13" type="primary">Ftsj3</name>
    <name evidence="13" type="ORF">AWC38_SpisGene15170</name>
</gene>
<keyword evidence="4 8" id="KW-0489">Methyltransferase</keyword>
<keyword evidence="6 8" id="KW-0949">S-adenosyl-L-methionine</keyword>
<dbReference type="InterPro" id="IPR029063">
    <property type="entry name" value="SAM-dependent_MTases_sf"/>
</dbReference>
<evidence type="ECO:0000256" key="1">
    <source>
        <dbReference type="ARBA" id="ARBA00004604"/>
    </source>
</evidence>
<dbReference type="PANTHER" id="PTHR10920:SF13">
    <property type="entry name" value="PRE-RRNA 2'-O-RIBOSE RNA METHYLTRANSFERASE FTSJ3"/>
    <property type="match status" value="1"/>
</dbReference>
<comment type="function">
    <text evidence="8">Probable methyltransferase involved in the maturation of rRNA and in the biogenesis of ribosomal subunits.</text>
</comment>
<evidence type="ECO:0000313" key="14">
    <source>
        <dbReference type="Proteomes" id="UP000225706"/>
    </source>
</evidence>
<dbReference type="GO" id="GO:0005730">
    <property type="term" value="C:nucleolus"/>
    <property type="evidence" value="ECO:0007669"/>
    <property type="project" value="UniProtKB-SubCell"/>
</dbReference>
<feature type="compositionally biased region" description="Basic and acidic residues" evidence="9">
    <location>
        <begin position="585"/>
        <end position="610"/>
    </location>
</feature>
<feature type="compositionally biased region" description="Basic residues" evidence="9">
    <location>
        <begin position="801"/>
        <end position="810"/>
    </location>
</feature>
<dbReference type="InterPro" id="IPR012920">
    <property type="entry name" value="rRNA_MeTfrase_SPB1-like_C"/>
</dbReference>
<comment type="catalytic activity">
    <reaction evidence="8">
        <text>a ribonucleotide in rRNA + S-adenosyl-L-methionine = a 2'-O-methylribonucleotide in rRNA + S-adenosyl-L-homocysteine + H(+)</text>
        <dbReference type="Rhea" id="RHEA:48628"/>
        <dbReference type="Rhea" id="RHEA-COMP:12164"/>
        <dbReference type="Rhea" id="RHEA-COMP:12165"/>
        <dbReference type="ChEBI" id="CHEBI:15378"/>
        <dbReference type="ChEBI" id="CHEBI:57856"/>
        <dbReference type="ChEBI" id="CHEBI:59789"/>
        <dbReference type="ChEBI" id="CHEBI:90675"/>
        <dbReference type="ChEBI" id="CHEBI:90676"/>
    </reaction>
</comment>
<feature type="region of interest" description="Disordered" evidence="9">
    <location>
        <begin position="528"/>
        <end position="613"/>
    </location>
</feature>
<evidence type="ECO:0000259" key="11">
    <source>
        <dbReference type="Pfam" id="PF07780"/>
    </source>
</evidence>
<feature type="compositionally biased region" description="Basic and acidic residues" evidence="9">
    <location>
        <begin position="784"/>
        <end position="800"/>
    </location>
</feature>
<feature type="coiled-coil region" evidence="8">
    <location>
        <begin position="700"/>
        <end position="737"/>
    </location>
</feature>
<keyword evidence="7 8" id="KW-0539">Nucleus</keyword>
<feature type="region of interest" description="Disordered" evidence="9">
    <location>
        <begin position="764"/>
        <end position="810"/>
    </location>
</feature>
<dbReference type="EMBL" id="LSMT01000319">
    <property type="protein sequence ID" value="PFX20396.1"/>
    <property type="molecule type" value="Genomic_DNA"/>
</dbReference>
<feature type="binding site" evidence="8">
    <location>
        <position position="76"/>
    </location>
    <ligand>
        <name>S-adenosyl-L-methionine</name>
        <dbReference type="ChEBI" id="CHEBI:59789"/>
    </ligand>
</feature>
<keyword evidence="3 8" id="KW-0698">rRNA processing</keyword>
<feature type="compositionally biased region" description="Low complexity" evidence="9">
    <location>
        <begin position="480"/>
        <end position="491"/>
    </location>
</feature>
<feature type="binding site" evidence="8">
    <location>
        <position position="58"/>
    </location>
    <ligand>
        <name>S-adenosyl-L-methionine</name>
        <dbReference type="ChEBI" id="CHEBI:59789"/>
    </ligand>
</feature>
<dbReference type="EC" id="2.1.1.-" evidence="8"/>
<comment type="caution">
    <text evidence="13">The sequence shown here is derived from an EMBL/GenBank/DDBJ whole genome shotgun (WGS) entry which is preliminary data.</text>
</comment>
<keyword evidence="2 8" id="KW-0690">Ribosome biogenesis</keyword>
<proteinExistence type="inferred from homology"/>
<feature type="compositionally biased region" description="Acidic residues" evidence="9">
    <location>
        <begin position="451"/>
        <end position="470"/>
    </location>
</feature>
<feature type="binding site" evidence="8">
    <location>
        <position position="92"/>
    </location>
    <ligand>
        <name>S-adenosyl-L-methionine</name>
        <dbReference type="ChEBI" id="CHEBI:59789"/>
    </ligand>
</feature>
<dbReference type="SUPFAM" id="SSF53335">
    <property type="entry name" value="S-adenosyl-L-methionine-dependent methyltransferases"/>
    <property type="match status" value="1"/>
</dbReference>
<dbReference type="HAMAP" id="MF_03163">
    <property type="entry name" value="RNA_methyltr_E_SPB1"/>
    <property type="match status" value="1"/>
</dbReference>
<dbReference type="Proteomes" id="UP000225706">
    <property type="component" value="Unassembled WGS sequence"/>
</dbReference>
<dbReference type="InterPro" id="IPR024576">
    <property type="entry name" value="rRNA_MeTfrase_Spb1_DUF3381"/>
</dbReference>
<dbReference type="GO" id="GO:0030687">
    <property type="term" value="C:preribosome, large subunit precursor"/>
    <property type="evidence" value="ECO:0007669"/>
    <property type="project" value="TreeGrafter"/>
</dbReference>
<dbReference type="InterPro" id="IPR050082">
    <property type="entry name" value="RNA_methyltr_RlmE"/>
</dbReference>
<protein>
    <recommendedName>
        <fullName evidence="8">Putative rRNA methyltransferase</fullName>
        <ecNumber evidence="8">2.1.1.-</ecNumber>
    </recommendedName>
    <alternativeName>
        <fullName evidence="8">2'-O-ribose RNA methyltransferase SPB1 homolog</fullName>
    </alternativeName>
</protein>
<name>A0A2B4RTB8_STYPI</name>
<feature type="compositionally biased region" description="Basic residues" evidence="9">
    <location>
        <begin position="764"/>
        <end position="775"/>
    </location>
</feature>
<dbReference type="GO" id="GO:0008650">
    <property type="term" value="F:rRNA (uridine-2'-O-)-methyltransferase activity"/>
    <property type="evidence" value="ECO:0007669"/>
    <property type="project" value="TreeGrafter"/>
</dbReference>
<accession>A0A2B4RTB8</accession>
<dbReference type="Pfam" id="PF07780">
    <property type="entry name" value="Spb1_C"/>
    <property type="match status" value="1"/>
</dbReference>
<dbReference type="InterPro" id="IPR028589">
    <property type="entry name" value="SPB1-like"/>
</dbReference>
<feature type="coiled-coil region" evidence="8">
    <location>
        <begin position="322"/>
        <end position="382"/>
    </location>
</feature>
<organism evidence="13 14">
    <name type="scientific">Stylophora pistillata</name>
    <name type="common">Smooth cauliflower coral</name>
    <dbReference type="NCBI Taxonomy" id="50429"/>
    <lineage>
        <taxon>Eukaryota</taxon>
        <taxon>Metazoa</taxon>
        <taxon>Cnidaria</taxon>
        <taxon>Anthozoa</taxon>
        <taxon>Hexacorallia</taxon>
        <taxon>Scleractinia</taxon>
        <taxon>Astrocoeniina</taxon>
        <taxon>Pocilloporidae</taxon>
        <taxon>Stylophora</taxon>
    </lineage>
</organism>
<sequence>MGKKTKVGKQRKDKFYHLAKETGYRSRSAFKLIQLNRKFSFLQTSRCLIDLCAAPGGWLQVASKFMPVSSIIVGVDLVPIKGIHNVITIQEDITTDRCRQLISKEIHTWKADCVLNDGAPNVGSTWIQDAFTQAQLTLSALKLACDFLQEGGWFITKVFRSKDYQPLLWVFQQLFKRVHSTKPQASRSESAEIFVVCEGYIAPAKIDPKLLDPKHIFKEVEPEGKKKVSILQVEKQKKRAEGYDEGDYTLFRSTTVSDFLQAEQPLDILSLVNEIVFDDVKYSKHVMTTEDIKEAFKDVKVLGKSDIKNLLSWHKALRKEFYEDQNENIRGQEDEQSSLEENEEDIIEKTIQGLKDEEIANVKREKRKVQKQRQKLQEKMKLKMIIPGDTKGMETDMEMFSLANIKSKQHLDNVDDADMNEAENEDQSESEQELDSESDHDSEDNKRREDSESEEEELEFEEENGGEDDSNEKQQRDKNPLLIELEPEVPLTVKANKWFEKDAFKGLEDDADEDLEISQMVEQYKKQGGTILEKNSELDLGEQQQGAKRGIDEKPKQAKKMRLNDEEDSDSEESESSTDSEEDITPDKTTQDKTTQDNDGKRASSKRNDFEVVPVEDNSEYLKKLTPEALALGHKMAFSRKNKRDIVDSGYHRWAFNDANLPSWFVEDEAKHYQRQIPVSKEIVEEYRAKMKEINSRSVKKIAEAKARKKRKEMKRLEKARQKAEAICDTVDVSEKEKMNQIRSLYKKAVGGKRKEVKYVVAKKSRAAKRMKRPAGVKGPYKIVDQRMKKDLRSQRANEKRNKKSGKKTR</sequence>
<evidence type="ECO:0000256" key="6">
    <source>
        <dbReference type="ARBA" id="ARBA00022691"/>
    </source>
</evidence>
<evidence type="ECO:0000256" key="7">
    <source>
        <dbReference type="ARBA" id="ARBA00023242"/>
    </source>
</evidence>
<dbReference type="Pfam" id="PF01728">
    <property type="entry name" value="FtsJ"/>
    <property type="match status" value="1"/>
</dbReference>
<evidence type="ECO:0000256" key="5">
    <source>
        <dbReference type="ARBA" id="ARBA00022679"/>
    </source>
</evidence>
<feature type="region of interest" description="Disordered" evidence="9">
    <location>
        <begin position="420"/>
        <end position="492"/>
    </location>
</feature>
<keyword evidence="14" id="KW-1185">Reference proteome</keyword>
<dbReference type="GO" id="GO:0000463">
    <property type="term" value="P:maturation of LSU-rRNA from tricistronic rRNA transcript (SSU-rRNA, 5.8S rRNA, LSU-rRNA)"/>
    <property type="evidence" value="ECO:0007669"/>
    <property type="project" value="TreeGrafter"/>
</dbReference>
<dbReference type="GO" id="GO:0016435">
    <property type="term" value="F:rRNA (guanine) methyltransferase activity"/>
    <property type="evidence" value="ECO:0007669"/>
    <property type="project" value="TreeGrafter"/>
</dbReference>
<feature type="binding site" evidence="8">
    <location>
        <position position="117"/>
    </location>
    <ligand>
        <name>S-adenosyl-L-methionine</name>
        <dbReference type="ChEBI" id="CHEBI:59789"/>
    </ligand>
</feature>
<feature type="binding site" evidence="8">
    <location>
        <position position="56"/>
    </location>
    <ligand>
        <name>S-adenosyl-L-methionine</name>
        <dbReference type="ChEBI" id="CHEBI:59789"/>
    </ligand>
</feature>
<dbReference type="PANTHER" id="PTHR10920">
    <property type="entry name" value="RIBOSOMAL RNA METHYLTRANSFERASE"/>
    <property type="match status" value="1"/>
</dbReference>
<feature type="domain" description="Ribosomal RNA methyltransferase SPB1-like C-terminal" evidence="11">
    <location>
        <begin position="578"/>
        <end position="800"/>
    </location>
</feature>
<feature type="active site" description="Proton acceptor" evidence="8">
    <location>
        <position position="157"/>
    </location>
</feature>
<dbReference type="GO" id="GO:0000466">
    <property type="term" value="P:maturation of 5.8S rRNA from tricistronic rRNA transcript (SSU-rRNA, 5.8S rRNA, LSU-rRNA)"/>
    <property type="evidence" value="ECO:0007669"/>
    <property type="project" value="TreeGrafter"/>
</dbReference>
<comment type="subcellular location">
    <subcellularLocation>
        <location evidence="1 8">Nucleus</location>
        <location evidence="1 8">Nucleolus</location>
    </subcellularLocation>
</comment>
<evidence type="ECO:0000256" key="2">
    <source>
        <dbReference type="ARBA" id="ARBA00022517"/>
    </source>
</evidence>
<dbReference type="Pfam" id="PF11861">
    <property type="entry name" value="DUF3381"/>
    <property type="match status" value="1"/>
</dbReference>
<keyword evidence="8" id="KW-0175">Coiled coil</keyword>
<feature type="compositionally biased region" description="Basic and acidic residues" evidence="9">
    <location>
        <begin position="437"/>
        <end position="450"/>
    </location>
</feature>